<keyword evidence="2" id="KW-1185">Reference proteome</keyword>
<evidence type="ECO:0000313" key="2">
    <source>
        <dbReference type="Proteomes" id="UP000193083"/>
    </source>
</evidence>
<dbReference type="AlphaFoldDB" id="A0A1X7NDY7"/>
<name>A0A1X7NDY7_9HYPH</name>
<evidence type="ECO:0000313" key="1">
    <source>
        <dbReference type="EMBL" id="SMH35853.1"/>
    </source>
</evidence>
<reference evidence="1 2" key="1">
    <citation type="submission" date="2017-04" db="EMBL/GenBank/DDBJ databases">
        <authorList>
            <person name="Afonso C.L."/>
            <person name="Miller P.J."/>
            <person name="Scott M.A."/>
            <person name="Spackman E."/>
            <person name="Goraichik I."/>
            <person name="Dimitrov K.M."/>
            <person name="Suarez D.L."/>
            <person name="Swayne D.E."/>
        </authorList>
    </citation>
    <scope>NUCLEOTIDE SEQUENCE [LARGE SCALE GENOMIC DNA]</scope>
    <source>
        <strain evidence="1 2">B5P</strain>
    </source>
</reference>
<protein>
    <submittedName>
        <fullName evidence="1">Uncharacterized protein</fullName>
    </submittedName>
</protein>
<dbReference type="Proteomes" id="UP000193083">
    <property type="component" value="Unassembled WGS sequence"/>
</dbReference>
<organism evidence="1 2">
    <name type="scientific">Mesorhizobium australicum</name>
    <dbReference type="NCBI Taxonomy" id="536018"/>
    <lineage>
        <taxon>Bacteria</taxon>
        <taxon>Pseudomonadati</taxon>
        <taxon>Pseudomonadota</taxon>
        <taxon>Alphaproteobacteria</taxon>
        <taxon>Hyphomicrobiales</taxon>
        <taxon>Phyllobacteriaceae</taxon>
        <taxon>Mesorhizobium</taxon>
    </lineage>
</organism>
<dbReference type="EMBL" id="FXBL01000004">
    <property type="protein sequence ID" value="SMH35853.1"/>
    <property type="molecule type" value="Genomic_DNA"/>
</dbReference>
<dbReference type="RefSeq" id="WP_176247465.1">
    <property type="nucleotide sequence ID" value="NZ_FXBL01000004.1"/>
</dbReference>
<gene>
    <name evidence="1" type="ORF">SAMN02982922_1652</name>
</gene>
<accession>A0A1X7NDY7</accession>
<proteinExistence type="predicted"/>
<sequence length="281" mass="30373">MIEWEAVVETNRERLWRVLEVLMTMVGLALPATSARGAAQGAGLPEGRATLPRRAYRAVLRLLLPTESAVRRLIVVAARDVVVEVGPGRPRLAARRNSLFVRAGAGTGVVLPYGMSVAAFRGAAPRPRAYVFPLLDPLTRPGPPRPRAARDVPRILSLAPGAPPPAPVRPLCRPGDPIDARRLFRRIAALRAALDDVPGQALRFARWRARAAADARATAQARVRQAAAAVAGPALRHVRQWPLRAGRPPGQIKPGPRRLDIHSTLGDMNYFAREALAPDTS</sequence>